<reference evidence="4" key="1">
    <citation type="journal article" date="2014" name="Int. J. Syst. Evol. Microbiol.">
        <title>Complete genome sequence of Corynebacterium casei LMG S-19264T (=DSM 44701T), isolated from a smear-ripened cheese.</title>
        <authorList>
            <consortium name="US DOE Joint Genome Institute (JGI-PGF)"/>
            <person name="Walter F."/>
            <person name="Albersmeier A."/>
            <person name="Kalinowski J."/>
            <person name="Ruckert C."/>
        </authorList>
    </citation>
    <scope>NUCLEOTIDE SEQUENCE</scope>
    <source>
        <strain evidence="4">JCM 3131</strain>
    </source>
</reference>
<dbReference type="Proteomes" id="UP000620156">
    <property type="component" value="Unassembled WGS sequence"/>
</dbReference>
<dbReference type="Pfam" id="PF01494">
    <property type="entry name" value="FAD_binding_3"/>
    <property type="match status" value="1"/>
</dbReference>
<feature type="domain" description="FAD-binding" evidence="3">
    <location>
        <begin position="14"/>
        <end position="347"/>
    </location>
</feature>
<name>A0A918BAE5_9ACTN</name>
<evidence type="ECO:0000256" key="1">
    <source>
        <dbReference type="ARBA" id="ARBA00023002"/>
    </source>
</evidence>
<proteinExistence type="predicted"/>
<dbReference type="EMBL" id="BMQK01000003">
    <property type="protein sequence ID" value="GGQ52544.1"/>
    <property type="molecule type" value="Genomic_DNA"/>
</dbReference>
<dbReference type="InterPro" id="IPR036188">
    <property type="entry name" value="FAD/NAD-bd_sf"/>
</dbReference>
<gene>
    <name evidence="4" type="ORF">GCM10010145_22480</name>
</gene>
<dbReference type="InterPro" id="IPR050493">
    <property type="entry name" value="FAD-dep_Monooxygenase_BioMet"/>
</dbReference>
<dbReference type="Gene3D" id="3.50.50.60">
    <property type="entry name" value="FAD/NAD(P)-binding domain"/>
    <property type="match status" value="1"/>
</dbReference>
<dbReference type="PANTHER" id="PTHR13789:SF309">
    <property type="entry name" value="PUTATIVE (AFU_ORTHOLOGUE AFUA_6G14510)-RELATED"/>
    <property type="match status" value="1"/>
</dbReference>
<accession>A0A918BAE5</accession>
<keyword evidence="2 4" id="KW-0503">Monooxygenase</keyword>
<dbReference type="RefSeq" id="WP_189216542.1">
    <property type="nucleotide sequence ID" value="NZ_BMQK01000003.1"/>
</dbReference>
<keyword evidence="1" id="KW-0560">Oxidoreductase</keyword>
<reference evidence="4" key="2">
    <citation type="submission" date="2020-09" db="EMBL/GenBank/DDBJ databases">
        <authorList>
            <person name="Sun Q."/>
            <person name="Ohkuma M."/>
        </authorList>
    </citation>
    <scope>NUCLEOTIDE SEQUENCE</scope>
    <source>
        <strain evidence="4">JCM 3131</strain>
    </source>
</reference>
<sequence>MPQPTPSPRGVPRVVIVGAGIGGLAAAVALRRVGIEAEVYERAEALRPAGSGLSVMANALLALRALDIDLGLEKRGRTIGRSDLLDARGRTLRSMPFREAGERLGAPSVLLYRGDLQAALLDALGDGKVHLGAAATGYEVTDAGVRVRFRDGREAAGDVLIGADGINSVVRAQRAGAEPPREAGYICWLSVTPFEHPRFTEGFNAHYWGRGRRFGLHDVGHGRAYWWGTRNMPAEAARAWDGDKEQVLRAFDGWADEVRAAIGSTPAEAIIGVPARDRPFLEQWGDGPVTLLGDAAHPMLPSLAQGGSSAIEDAVVLAQCLRAHSEPVAALRAYEDLRRDRTRELVEVSRRFSGTEQLDHPVLCALRDLYLRFGPQAALFKPFERALTPQLLTEGAQA</sequence>
<protein>
    <submittedName>
        <fullName evidence="4">FAD-dependent monooxygenase</fullName>
    </submittedName>
</protein>
<dbReference type="GO" id="GO:0004497">
    <property type="term" value="F:monooxygenase activity"/>
    <property type="evidence" value="ECO:0007669"/>
    <property type="project" value="UniProtKB-KW"/>
</dbReference>
<evidence type="ECO:0000313" key="4">
    <source>
        <dbReference type="EMBL" id="GGQ52544.1"/>
    </source>
</evidence>
<comment type="caution">
    <text evidence="4">The sequence shown here is derived from an EMBL/GenBank/DDBJ whole genome shotgun (WGS) entry which is preliminary data.</text>
</comment>
<evidence type="ECO:0000259" key="3">
    <source>
        <dbReference type="Pfam" id="PF01494"/>
    </source>
</evidence>
<dbReference type="SUPFAM" id="SSF51905">
    <property type="entry name" value="FAD/NAD(P)-binding domain"/>
    <property type="match status" value="1"/>
</dbReference>
<dbReference type="PANTHER" id="PTHR13789">
    <property type="entry name" value="MONOOXYGENASE"/>
    <property type="match status" value="1"/>
</dbReference>
<dbReference type="PRINTS" id="PR00420">
    <property type="entry name" value="RNGMNOXGNASE"/>
</dbReference>
<evidence type="ECO:0000256" key="2">
    <source>
        <dbReference type="ARBA" id="ARBA00023033"/>
    </source>
</evidence>
<dbReference type="GO" id="GO:0071949">
    <property type="term" value="F:FAD binding"/>
    <property type="evidence" value="ECO:0007669"/>
    <property type="project" value="InterPro"/>
</dbReference>
<organism evidence="4 5">
    <name type="scientific">Streptomyces ruber</name>
    <dbReference type="NCBI Taxonomy" id="83378"/>
    <lineage>
        <taxon>Bacteria</taxon>
        <taxon>Bacillati</taxon>
        <taxon>Actinomycetota</taxon>
        <taxon>Actinomycetes</taxon>
        <taxon>Kitasatosporales</taxon>
        <taxon>Streptomycetaceae</taxon>
        <taxon>Streptomyces</taxon>
    </lineage>
</organism>
<evidence type="ECO:0000313" key="5">
    <source>
        <dbReference type="Proteomes" id="UP000620156"/>
    </source>
</evidence>
<dbReference type="InterPro" id="IPR002938">
    <property type="entry name" value="FAD-bd"/>
</dbReference>
<keyword evidence="5" id="KW-1185">Reference proteome</keyword>
<dbReference type="AlphaFoldDB" id="A0A918BAE5"/>